<evidence type="ECO:0000313" key="2">
    <source>
        <dbReference type="Proteomes" id="UP000326780"/>
    </source>
</evidence>
<name>A0A5Q0M269_VARPD</name>
<reference evidence="1 2" key="1">
    <citation type="submission" date="2019-10" db="EMBL/GenBank/DDBJ databases">
        <title>Complete genome sequence of Variovorax paradoxus 5C-2.</title>
        <authorList>
            <person name="Gogoleva N.E."/>
            <person name="Balkin A.S."/>
        </authorList>
    </citation>
    <scope>NUCLEOTIDE SEQUENCE [LARGE SCALE GENOMIC DNA]</scope>
    <source>
        <strain evidence="1 2">5C-2</strain>
    </source>
</reference>
<dbReference type="Proteomes" id="UP000326780">
    <property type="component" value="Chromosome"/>
</dbReference>
<dbReference type="Pfam" id="PF10933">
    <property type="entry name" value="DUF2827"/>
    <property type="match status" value="1"/>
</dbReference>
<accession>A0A5Q0M269</accession>
<dbReference type="InterPro" id="IPR021234">
    <property type="entry name" value="DUF2827"/>
</dbReference>
<gene>
    <name evidence="1" type="ORF">GFK26_14250</name>
</gene>
<proteinExistence type="predicted"/>
<organism evidence="1 2">
    <name type="scientific">Variovorax paradoxus</name>
    <dbReference type="NCBI Taxonomy" id="34073"/>
    <lineage>
        <taxon>Bacteria</taxon>
        <taxon>Pseudomonadati</taxon>
        <taxon>Pseudomonadota</taxon>
        <taxon>Betaproteobacteria</taxon>
        <taxon>Burkholderiales</taxon>
        <taxon>Comamonadaceae</taxon>
        <taxon>Variovorax</taxon>
    </lineage>
</organism>
<dbReference type="EMBL" id="CP045644">
    <property type="protein sequence ID" value="QFZ83830.1"/>
    <property type="molecule type" value="Genomic_DNA"/>
</dbReference>
<protein>
    <submittedName>
        <fullName evidence="1">DUF2827 family protein</fullName>
    </submittedName>
</protein>
<evidence type="ECO:0000313" key="1">
    <source>
        <dbReference type="EMBL" id="QFZ83830.1"/>
    </source>
</evidence>
<sequence length="383" mass="42665">MRIGISVLSHAGQNIWENGMGQNVLFLARLLQRIEFVESVTLIDAGDQHAMPPQVDLSGMGLTLGRARELTDALDVVIEMAGALDVQWLSYFRACGGRVAFHGVGQPFAALAEPIIFSDKGHFGATDRCDEIWLLPKDAGFAPMMRTLHRCPVHEVPYLWSPQFLAQRVDEVQAQGFRFGYQPRTAEQPGFRVAIFEPNISVVKSCSIPMLICDEACRANPEHVAAMHVLNTLHLKDHPTMLYLANSLDIVRQHKATFHGRHDFAGFMVQNADAVVSHQWQNDQNYSYLDALYGNYPLVHNSPWLRDAGYYYPEFDIAVGAEQLAAAVRGHDAQLDDYRARSQRVFDAIDPMHPANIDGYAQRLLNLVGGDPAFRAGNAKVAQ</sequence>
<dbReference type="AlphaFoldDB" id="A0A5Q0M269"/>
<dbReference type="RefSeq" id="WP_153282506.1">
    <property type="nucleotide sequence ID" value="NZ_CP045644.1"/>
</dbReference>